<keyword evidence="1" id="KW-0805">Transcription regulation</keyword>
<dbReference type="SUPFAM" id="SSF64288">
    <property type="entry name" value="Chorismate lyase-like"/>
    <property type="match status" value="1"/>
</dbReference>
<evidence type="ECO:0000256" key="2">
    <source>
        <dbReference type="ARBA" id="ARBA00023125"/>
    </source>
</evidence>
<dbReference type="GO" id="GO:0045892">
    <property type="term" value="P:negative regulation of DNA-templated transcription"/>
    <property type="evidence" value="ECO:0007669"/>
    <property type="project" value="TreeGrafter"/>
</dbReference>
<evidence type="ECO:0000256" key="3">
    <source>
        <dbReference type="ARBA" id="ARBA00023163"/>
    </source>
</evidence>
<dbReference type="eggNOG" id="COG2188">
    <property type="taxonomic scope" value="Bacteria"/>
</dbReference>
<dbReference type="InterPro" id="IPR028978">
    <property type="entry name" value="Chorismate_lyase_/UTRA_dom_sf"/>
</dbReference>
<dbReference type="SMART" id="SM00866">
    <property type="entry name" value="UTRA"/>
    <property type="match status" value="1"/>
</dbReference>
<dbReference type="InterPro" id="IPR011663">
    <property type="entry name" value="UTRA"/>
</dbReference>
<evidence type="ECO:0000256" key="1">
    <source>
        <dbReference type="ARBA" id="ARBA00023015"/>
    </source>
</evidence>
<dbReference type="Pfam" id="PF07702">
    <property type="entry name" value="UTRA"/>
    <property type="match status" value="1"/>
</dbReference>
<dbReference type="HOGENOM" id="CLU_063236_5_0_9"/>
<dbReference type="Gene3D" id="3.40.1410.10">
    <property type="entry name" value="Chorismate lyase-like"/>
    <property type="match status" value="1"/>
</dbReference>
<dbReference type="FunFam" id="1.10.10.10:FF:000079">
    <property type="entry name" value="GntR family transcriptional regulator"/>
    <property type="match status" value="1"/>
</dbReference>
<proteinExistence type="predicted"/>
<dbReference type="SUPFAM" id="SSF46785">
    <property type="entry name" value="Winged helix' DNA-binding domain"/>
    <property type="match status" value="1"/>
</dbReference>
<keyword evidence="2" id="KW-0238">DNA-binding</keyword>
<evidence type="ECO:0000313" key="6">
    <source>
        <dbReference type="Proteomes" id="UP000007397"/>
    </source>
</evidence>
<accession>I0JI74</accession>
<dbReference type="RefSeq" id="WP_014641749.1">
    <property type="nucleotide sequence ID" value="NC_017668.1"/>
</dbReference>
<dbReference type="GO" id="GO:0003677">
    <property type="term" value="F:DNA binding"/>
    <property type="evidence" value="ECO:0007669"/>
    <property type="project" value="UniProtKB-KW"/>
</dbReference>
<evidence type="ECO:0000313" key="5">
    <source>
        <dbReference type="EMBL" id="CCG43842.1"/>
    </source>
</evidence>
<sequence length="237" mass="27755">MAAPLYRRIAQQIKEDISEGIWKEGEAIPTELHLSEQYQASRVTVRQAVKVLVEEGLLERIQGSGTYVKEQKIEHNIFELISFTEEMRKLDKQPVNRILDFQLIDPTDYIKRMLRLSDGEKVFFVRRQRLVDEIPYVLEETYLPVTMFPNLSYSIMTGSKYDYIEKEVGKKIKESFQEVIPVLPTPDIAEALTVDDSTPILKMQSYSIFIDGTVFEYSENYFKSDEYKFTLRAKRLQ</sequence>
<dbReference type="InterPro" id="IPR036388">
    <property type="entry name" value="WH-like_DNA-bd_sf"/>
</dbReference>
<dbReference type="CDD" id="cd07377">
    <property type="entry name" value="WHTH_GntR"/>
    <property type="match status" value="1"/>
</dbReference>
<protein>
    <submittedName>
        <fullName evidence="5">GntR family transcription regulator</fullName>
    </submittedName>
</protein>
<feature type="domain" description="HTH gntR-type" evidence="4">
    <location>
        <begin position="3"/>
        <end position="71"/>
    </location>
</feature>
<dbReference type="EMBL" id="HE717023">
    <property type="protein sequence ID" value="CCG43842.1"/>
    <property type="molecule type" value="Genomic_DNA"/>
</dbReference>
<dbReference type="InterPro" id="IPR036390">
    <property type="entry name" value="WH_DNA-bd_sf"/>
</dbReference>
<dbReference type="PATRIC" id="fig|866895.3.peg.469"/>
<evidence type="ECO:0000259" key="4">
    <source>
        <dbReference type="PROSITE" id="PS50949"/>
    </source>
</evidence>
<dbReference type="SMART" id="SM00345">
    <property type="entry name" value="HTH_GNTR"/>
    <property type="match status" value="1"/>
</dbReference>
<organism evidence="5 6">
    <name type="scientific">Halobacillus halophilus (strain ATCC 35676 / DSM 2266 / JCM 20832 / KCTC 3685 / LMG 17431 / NBRC 102448 / NCIMB 2269)</name>
    <name type="common">Sporosarcina halophila</name>
    <dbReference type="NCBI Taxonomy" id="866895"/>
    <lineage>
        <taxon>Bacteria</taxon>
        <taxon>Bacillati</taxon>
        <taxon>Bacillota</taxon>
        <taxon>Bacilli</taxon>
        <taxon>Bacillales</taxon>
        <taxon>Bacillaceae</taxon>
        <taxon>Halobacillus</taxon>
    </lineage>
</organism>
<dbReference type="InterPro" id="IPR050679">
    <property type="entry name" value="Bact_HTH_transcr_reg"/>
</dbReference>
<dbReference type="GO" id="GO:0003700">
    <property type="term" value="F:DNA-binding transcription factor activity"/>
    <property type="evidence" value="ECO:0007669"/>
    <property type="project" value="InterPro"/>
</dbReference>
<keyword evidence="6" id="KW-1185">Reference proteome</keyword>
<gene>
    <name evidence="5" type="ordered locus">HBHAL_1470</name>
</gene>
<dbReference type="Proteomes" id="UP000007397">
    <property type="component" value="Chromosome"/>
</dbReference>
<dbReference type="AlphaFoldDB" id="I0JI74"/>
<dbReference type="STRING" id="866895.HBHAL_1470"/>
<name>I0JI74_HALH3</name>
<reference evidence="5 6" key="1">
    <citation type="journal article" date="2013" name="Environ. Microbiol.">
        <title>Chloride and organic osmolytes: a hybrid strategy to cope with elevated salinities by the moderately halophilic, chloride-dependent bacterium Halobacillus halophilus.</title>
        <authorList>
            <person name="Saum S.H."/>
            <person name="Pfeiffer F."/>
            <person name="Palm P."/>
            <person name="Rampp M."/>
            <person name="Schuster S.C."/>
            <person name="Muller V."/>
            <person name="Oesterhelt D."/>
        </authorList>
    </citation>
    <scope>NUCLEOTIDE SEQUENCE [LARGE SCALE GENOMIC DNA]</scope>
    <source>
        <strain evidence="6">ATCC 35676 / DSM 2266 / JCM 20832 / KCTC 3685 / LMG 17431 / NBRC 102448 / NCIMB 2269</strain>
    </source>
</reference>
<dbReference type="PANTHER" id="PTHR44846">
    <property type="entry name" value="MANNOSYL-D-GLYCERATE TRANSPORT/METABOLISM SYSTEM REPRESSOR MNGR-RELATED"/>
    <property type="match status" value="1"/>
</dbReference>
<dbReference type="Gene3D" id="1.10.10.10">
    <property type="entry name" value="Winged helix-like DNA-binding domain superfamily/Winged helix DNA-binding domain"/>
    <property type="match status" value="1"/>
</dbReference>
<dbReference type="KEGG" id="hhd:HBHAL_1470"/>
<dbReference type="InterPro" id="IPR000524">
    <property type="entry name" value="Tscrpt_reg_HTH_GntR"/>
</dbReference>
<keyword evidence="3" id="KW-0804">Transcription</keyword>
<dbReference type="PROSITE" id="PS50949">
    <property type="entry name" value="HTH_GNTR"/>
    <property type="match status" value="1"/>
</dbReference>
<dbReference type="PRINTS" id="PR00035">
    <property type="entry name" value="HTHGNTR"/>
</dbReference>
<dbReference type="PANTHER" id="PTHR44846:SF1">
    <property type="entry name" value="MANNOSYL-D-GLYCERATE TRANSPORT_METABOLISM SYSTEM REPRESSOR MNGR-RELATED"/>
    <property type="match status" value="1"/>
</dbReference>
<dbReference type="Pfam" id="PF00392">
    <property type="entry name" value="GntR"/>
    <property type="match status" value="1"/>
</dbReference>